<proteinExistence type="predicted"/>
<keyword evidence="1" id="KW-0677">Repeat</keyword>
<feature type="domain" description="Teneurin-like YD-shell" evidence="4">
    <location>
        <begin position="1481"/>
        <end position="1584"/>
    </location>
</feature>
<dbReference type="OrthoDB" id="9806238at2"/>
<dbReference type="CDD" id="cd23432">
    <property type="entry name" value="beta-trefoil_Ricin_EndoBetaGal-like"/>
    <property type="match status" value="1"/>
</dbReference>
<reference evidence="5 6" key="1">
    <citation type="journal article" date="2009" name="PLoS ONE">
        <title>The complete genome of Teredinibacter turnerae T7901: an intracellular endosymbiont of marine wood-boring bivalves (shipworms).</title>
        <authorList>
            <person name="Yang J.C."/>
            <person name="Madupu R."/>
            <person name="Durkin A.S."/>
            <person name="Ekborg N.A."/>
            <person name="Pedamallu C.S."/>
            <person name="Hostetler J.B."/>
            <person name="Radune D."/>
            <person name="Toms B.S."/>
            <person name="Henrissat B."/>
            <person name="Coutinho P.M."/>
            <person name="Schwarz S."/>
            <person name="Field L."/>
            <person name="Trindade-Silva A.E."/>
            <person name="Soares C.A.G."/>
            <person name="Elshahawi S."/>
            <person name="Hanora A."/>
            <person name="Schmidt E.W."/>
            <person name="Haygood M.G."/>
            <person name="Posfai J."/>
            <person name="Benner J."/>
            <person name="Madinger C."/>
            <person name="Nove J."/>
            <person name="Anton B."/>
            <person name="Chaudhary K."/>
            <person name="Foster J."/>
            <person name="Holman A."/>
            <person name="Kumar S."/>
            <person name="Lessard P.A."/>
            <person name="Luyten Y.A."/>
            <person name="Slatko B."/>
            <person name="Wood N."/>
            <person name="Wu B."/>
            <person name="Teplitski M."/>
            <person name="Mougous J.D."/>
            <person name="Ward N."/>
            <person name="Eisen J.A."/>
            <person name="Badger J.H."/>
            <person name="Distel D.L."/>
        </authorList>
    </citation>
    <scope>NUCLEOTIDE SEQUENCE [LARGE SCALE GENOMIC DNA]</scope>
    <source>
        <strain evidence="6">ATCC 39867 / T7901</strain>
    </source>
</reference>
<dbReference type="InterPro" id="IPR056823">
    <property type="entry name" value="TEN-like_YD-shell"/>
</dbReference>
<dbReference type="Gene3D" id="2.180.10.10">
    <property type="entry name" value="RHS repeat-associated core"/>
    <property type="match status" value="2"/>
</dbReference>
<gene>
    <name evidence="5" type="ordered locus">TERTU_4247</name>
</gene>
<dbReference type="InterPro" id="IPR022385">
    <property type="entry name" value="Rhs_assc_core"/>
</dbReference>
<dbReference type="eggNOG" id="COG3209">
    <property type="taxonomic scope" value="Bacteria"/>
</dbReference>
<evidence type="ECO:0000313" key="5">
    <source>
        <dbReference type="EMBL" id="ACR13961.1"/>
    </source>
</evidence>
<dbReference type="EMBL" id="CP001614">
    <property type="protein sequence ID" value="ACR13961.1"/>
    <property type="molecule type" value="Genomic_DNA"/>
</dbReference>
<organism evidence="5 6">
    <name type="scientific">Teredinibacter turnerae (strain ATCC 39867 / T7901)</name>
    <dbReference type="NCBI Taxonomy" id="377629"/>
    <lineage>
        <taxon>Bacteria</taxon>
        <taxon>Pseudomonadati</taxon>
        <taxon>Pseudomonadota</taxon>
        <taxon>Gammaproteobacteria</taxon>
        <taxon>Cellvibrionales</taxon>
        <taxon>Cellvibrionaceae</taxon>
        <taxon>Teredinibacter</taxon>
    </lineage>
</organism>
<dbReference type="STRING" id="377629.TERTU_4247"/>
<dbReference type="Proteomes" id="UP000009080">
    <property type="component" value="Chromosome"/>
</dbReference>
<dbReference type="InterPro" id="IPR050708">
    <property type="entry name" value="T6SS_VgrG/RHS"/>
</dbReference>
<evidence type="ECO:0000256" key="2">
    <source>
        <dbReference type="SAM" id="SignalP"/>
    </source>
</evidence>
<name>C5BI71_TERTT</name>
<dbReference type="InterPro" id="IPR028902">
    <property type="entry name" value="Tox-REase-9_dom"/>
</dbReference>
<dbReference type="NCBIfam" id="TIGR03696">
    <property type="entry name" value="Rhs_assc_core"/>
    <property type="match status" value="1"/>
</dbReference>
<dbReference type="PANTHER" id="PTHR32305:SF15">
    <property type="entry name" value="PROTEIN RHSA-RELATED"/>
    <property type="match status" value="1"/>
</dbReference>
<feature type="chain" id="PRO_5002946321" evidence="2">
    <location>
        <begin position="25"/>
        <end position="1753"/>
    </location>
</feature>
<sequence>MSVNNFLSVVFCLCSVVFAVTVNAAVDSGDGVTFGIGEVEQMVKDSRVARVKNAWVEGENYDYATGKISLRTTDISIPGNFDIPVELTRVLPTDETSETGGPGGWVWDIPYIRGAVPYTKQPAHYYEWDNESSWYHGKNCTGSSVQFSYNNKYYYGINHFWQGKYLHIPNTTDDLLLINSAGQQVTKSNYKVVECLQNPNGQEGFVVLSPNGFKYTFNQVRTYYNRANDIGKFVGPAKTRLIMATRIEDRFGNYVTYNYDSYGEMKSIIASDGRRIDIEYDQIGSEDFVGLSGRRAVKATANGREWIYEHGDGGYWLTKAILPDQTSWKYHKDLYHLIPDSDSIKASNRYEGRFICEDWGNNSEIKSTYFLTPEGYKVKYGFKAVYHGRTNVYIGLNELIDPFYMTPPIPWVATDINCTITGSLVEREVSGPGVETAVWEYEYSENPGEYWDFSSWDIDDYDDGEVNQMNIPKPEPIRASYGELPPIITNPLNYRSVKITGPKKIEISYVDRRFESITENQVIAVDVFDKDSEVLLKRSEFTYKKIGEEVGKLANDNYHKNRNKLYYRIRPELAKESYYYDDGEDVFNQKYSYFDEFGFLKISEVSNNFSDWKEYQKYTYTNDENLWVLGLPHEKFVSDDGVSYSEVDKIEYYSATSSYPLLPYQVYLNGSAQKKYVKYHANGLAYRVEQNGTWTDYSDYKRGVAQTITKPMSEGSGFKYQYTTVDDNGWQKKISDFEGNCADLDYNGVGKIRKIDYCDSKWHDINISYQHTVSSEGFVDVEAGMEKITTQRGDLFEVAYYNAVGKEVFNYSLDSTFPSDKRYKRKAYDYLGRTTFAGREANSSNSLGGVTYEYDALGRLLNTKDTDFNYVTKNTYASGNKITHKNGRGQPTTTSYLRLVSGEPGLPSEIENPDFVTTSIIYNRFGLAEEITQAGVTEYRSYDDHQRLCKTSRIDVGAKLYEYQVNNLLSWEASVGYHDTAPKGCDYSVSSENKIRYYYDNLGNISKKSFGNGSSVISYGYDKNSRVKVSSLTPGPTRKYKYTSLGAVEQEILNIEGSEISLDYNIDAYGYIEAITYPDGTKYNYAPDARGGVRAITSVFDGRLNTADKIISEVSYSANGDLRSLIFGNGIARTIVRDELFRPKSITDKNGGTTNVNLNYTYDANSNVRSIIDPVMPAYSIYSMTYDPMDRFLTALSSSSAYGSMSVLYDDLGNIKSYSNSRRSLSYEYGQNTNRLERVSSNVPFNDSSLDKSFLYDEKGNTTSSGDLTLEYNLQNRVIRAGEEYYEYDANGMRFKKISGGITTYYLYGINGKLLYETSGEWQSNYIYLGNALVSKVTRKLSPLYRIQNYWARDWFLNMENQGVEAGPILPGWNSALWSVHGYSVGSSFGYYFKNYHRSQSTLCSIGSDVNACFGTMPESIWDNVEPVEGLQDTVYGGHVFRLKKSSDPYAALNVENGLRYSYAPSGWWSAFWIFQEVDKSTTYIHGDLLGSVVARSNESGDIISRHHYMPFGEALDLPLESELGYTGHLYDADTGLNYAGARYYDPVIGRFLSNDPVDFLGHLQRGNSPAHGFNRYAYVNNNPYKYNDPDGEFIQVLVGAAIGAAMDAAIQYAVTGEVDLGEVAVAAAAGAAGVGIAKNIGKAARLFSKGRKGKEVTESGLRGAQNPKVAEAAAKGRQMHKDYDYGPGFEKEVTLPSGKRADAVNWETREVVELKPNNPNAIRRGEKQVEGYRQELQCTTGECWTSRVETYE</sequence>
<dbReference type="HOGENOM" id="CLU_001968_0_0_6"/>
<dbReference type="Pfam" id="PF25023">
    <property type="entry name" value="TEN_YD-shell"/>
    <property type="match status" value="1"/>
</dbReference>
<evidence type="ECO:0000259" key="4">
    <source>
        <dbReference type="Pfam" id="PF25023"/>
    </source>
</evidence>
<feature type="signal peptide" evidence="2">
    <location>
        <begin position="1"/>
        <end position="24"/>
    </location>
</feature>
<feature type="domain" description="Tox-REase-9" evidence="3">
    <location>
        <begin position="1670"/>
        <end position="1752"/>
    </location>
</feature>
<dbReference type="RefSeq" id="WP_015820076.1">
    <property type="nucleotide sequence ID" value="NC_012997.1"/>
</dbReference>
<keyword evidence="6" id="KW-1185">Reference proteome</keyword>
<keyword evidence="2" id="KW-0732">Signal</keyword>
<protein>
    <submittedName>
        <fullName evidence="5">Rhs family protein</fullName>
    </submittedName>
</protein>
<evidence type="ECO:0000256" key="1">
    <source>
        <dbReference type="ARBA" id="ARBA00022737"/>
    </source>
</evidence>
<dbReference type="PANTHER" id="PTHR32305">
    <property type="match status" value="1"/>
</dbReference>
<dbReference type="KEGG" id="ttu:TERTU_4247"/>
<accession>C5BI71</accession>
<dbReference type="Pfam" id="PF15650">
    <property type="entry name" value="Tox-REase-9"/>
    <property type="match status" value="1"/>
</dbReference>
<evidence type="ECO:0000313" key="6">
    <source>
        <dbReference type="Proteomes" id="UP000009080"/>
    </source>
</evidence>
<evidence type="ECO:0000259" key="3">
    <source>
        <dbReference type="Pfam" id="PF15650"/>
    </source>
</evidence>